<keyword evidence="19" id="KW-0961">Cell wall biogenesis/degradation</keyword>
<evidence type="ECO:0000256" key="8">
    <source>
        <dbReference type="ARBA" id="ARBA00022676"/>
    </source>
</evidence>
<dbReference type="Pfam" id="PF00905">
    <property type="entry name" value="Transpeptidase"/>
    <property type="match status" value="1"/>
</dbReference>
<evidence type="ECO:0000256" key="7">
    <source>
        <dbReference type="ARBA" id="ARBA00022670"/>
    </source>
</evidence>
<dbReference type="Gene3D" id="3.40.710.10">
    <property type="entry name" value="DD-peptidase/beta-lactamase superfamily"/>
    <property type="match status" value="2"/>
</dbReference>
<dbReference type="InterPro" id="IPR001460">
    <property type="entry name" value="PCN-bd_Tpept"/>
</dbReference>
<dbReference type="GO" id="GO:0046677">
    <property type="term" value="P:response to antibiotic"/>
    <property type="evidence" value="ECO:0007669"/>
    <property type="project" value="UniProtKB-KW"/>
</dbReference>
<dbReference type="GO" id="GO:0006508">
    <property type="term" value="P:proteolysis"/>
    <property type="evidence" value="ECO:0007669"/>
    <property type="project" value="UniProtKB-KW"/>
</dbReference>
<keyword evidence="14" id="KW-0573">Peptidoglycan synthesis</keyword>
<keyword evidence="9 27" id="KW-0808">Transferase</keyword>
<dbReference type="Proteomes" id="UP000000370">
    <property type="component" value="Chromosome"/>
</dbReference>
<keyword evidence="28" id="KW-1185">Reference proteome</keyword>
<keyword evidence="6" id="KW-0121">Carboxypeptidase</keyword>
<dbReference type="InterPro" id="IPR023346">
    <property type="entry name" value="Lysozyme-like_dom_sf"/>
</dbReference>
<dbReference type="EC" id="3.4.16.4" evidence="3"/>
<evidence type="ECO:0000256" key="15">
    <source>
        <dbReference type="ARBA" id="ARBA00022989"/>
    </source>
</evidence>
<dbReference type="GO" id="GO:0008658">
    <property type="term" value="F:penicillin binding"/>
    <property type="evidence" value="ECO:0007669"/>
    <property type="project" value="InterPro"/>
</dbReference>
<name>A9KI51_LACP7</name>
<dbReference type="GO" id="GO:0009002">
    <property type="term" value="F:serine-type D-Ala-D-Ala carboxypeptidase activity"/>
    <property type="evidence" value="ECO:0007669"/>
    <property type="project" value="UniProtKB-EC"/>
</dbReference>
<dbReference type="PANTHER" id="PTHR32282">
    <property type="entry name" value="BINDING PROTEIN TRANSPEPTIDASE, PUTATIVE-RELATED"/>
    <property type="match status" value="1"/>
</dbReference>
<keyword evidence="7" id="KW-0645">Protease</keyword>
<reference evidence="28" key="1">
    <citation type="submission" date="2007-11" db="EMBL/GenBank/DDBJ databases">
        <title>Complete genome sequence of Clostridium phytofermentans ISDg.</title>
        <authorList>
            <person name="Leschine S.B."/>
            <person name="Warnick T.A."/>
            <person name="Blanchard J.L."/>
            <person name="Schnell D.J."/>
            <person name="Petit E.L."/>
            <person name="LaTouf W.G."/>
            <person name="Copeland A."/>
            <person name="Lucas S."/>
            <person name="Lapidus A."/>
            <person name="Barry K."/>
            <person name="Glavina del Rio T."/>
            <person name="Dalin E."/>
            <person name="Tice H."/>
            <person name="Pitluck S."/>
            <person name="Kiss H."/>
            <person name="Brettin T."/>
            <person name="Bruce D."/>
            <person name="Detter J.C."/>
            <person name="Han C."/>
            <person name="Kuske C."/>
            <person name="Schmutz J."/>
            <person name="Larimer F."/>
            <person name="Land M."/>
            <person name="Hauser L."/>
            <person name="Kyrpides N."/>
            <person name="Kim E.A."/>
            <person name="Richardson P."/>
        </authorList>
    </citation>
    <scope>NUCLEOTIDE SEQUENCE [LARGE SCALE GENOMIC DNA]</scope>
    <source>
        <strain evidence="28">ATCC 700394 / DSM 18823 / ISDg</strain>
    </source>
</reference>
<keyword evidence="15 24" id="KW-1133">Transmembrane helix</keyword>
<dbReference type="KEGG" id="cpy:Cphy_0498"/>
<keyword evidence="5" id="KW-1003">Cell membrane</keyword>
<protein>
    <recommendedName>
        <fullName evidence="4">Penicillin-binding protein 1A</fullName>
        <ecNumber evidence="21">2.4.99.28</ecNumber>
        <ecNumber evidence="3">3.4.16.4</ecNumber>
    </recommendedName>
</protein>
<evidence type="ECO:0000256" key="18">
    <source>
        <dbReference type="ARBA" id="ARBA00023268"/>
    </source>
</evidence>
<evidence type="ECO:0000256" key="12">
    <source>
        <dbReference type="ARBA" id="ARBA00022960"/>
    </source>
</evidence>
<evidence type="ECO:0000256" key="16">
    <source>
        <dbReference type="ARBA" id="ARBA00023136"/>
    </source>
</evidence>
<evidence type="ECO:0000256" key="23">
    <source>
        <dbReference type="SAM" id="MobiDB-lite"/>
    </source>
</evidence>
<keyword evidence="17" id="KW-0046">Antibiotic resistance</keyword>
<gene>
    <name evidence="27" type="ordered locus">Cphy_0498</name>
</gene>
<evidence type="ECO:0000256" key="2">
    <source>
        <dbReference type="ARBA" id="ARBA00004401"/>
    </source>
</evidence>
<comment type="function">
    <text evidence="1">Cell wall formation. Synthesis of cross-linked peptidoglycan from the lipid intermediates. The enzyme has a penicillin-insensitive transglycosylase N-terminal domain (formation of linear glycan strands) and a penicillin-sensitive transpeptidase C-terminal domain (cross-linking of the peptide subunits).</text>
</comment>
<evidence type="ECO:0000256" key="1">
    <source>
        <dbReference type="ARBA" id="ARBA00002624"/>
    </source>
</evidence>
<evidence type="ECO:0000256" key="22">
    <source>
        <dbReference type="ARBA" id="ARBA00049902"/>
    </source>
</evidence>
<keyword evidence="13" id="KW-0735">Signal-anchor</keyword>
<feature type="region of interest" description="Disordered" evidence="23">
    <location>
        <begin position="859"/>
        <end position="910"/>
    </location>
</feature>
<dbReference type="OrthoDB" id="9766909at2"/>
<comment type="subcellular location">
    <subcellularLocation>
        <location evidence="2">Cell membrane</location>
        <topology evidence="2">Single-pass type II membrane protein</topology>
    </subcellularLocation>
</comment>
<dbReference type="InterPro" id="IPR001264">
    <property type="entry name" value="Glyco_trans_51"/>
</dbReference>
<evidence type="ECO:0000256" key="10">
    <source>
        <dbReference type="ARBA" id="ARBA00022692"/>
    </source>
</evidence>
<keyword evidence="10 24" id="KW-0812">Transmembrane</keyword>
<dbReference type="HOGENOM" id="CLU_006354_2_2_9"/>
<evidence type="ECO:0000256" key="9">
    <source>
        <dbReference type="ARBA" id="ARBA00022679"/>
    </source>
</evidence>
<organism evidence="27 28">
    <name type="scientific">Lachnoclostridium phytofermentans (strain ATCC 700394 / DSM 18823 / ISDg)</name>
    <name type="common">Clostridium phytofermentans</name>
    <dbReference type="NCBI Taxonomy" id="357809"/>
    <lineage>
        <taxon>Bacteria</taxon>
        <taxon>Bacillati</taxon>
        <taxon>Bacillota</taxon>
        <taxon>Clostridia</taxon>
        <taxon>Lachnospirales</taxon>
        <taxon>Lachnospiraceae</taxon>
    </lineage>
</organism>
<evidence type="ECO:0000256" key="24">
    <source>
        <dbReference type="SAM" id="Phobius"/>
    </source>
</evidence>
<keyword evidence="11" id="KW-0378">Hydrolase</keyword>
<feature type="transmembrane region" description="Helical" evidence="24">
    <location>
        <begin position="30"/>
        <end position="53"/>
    </location>
</feature>
<evidence type="ECO:0000259" key="26">
    <source>
        <dbReference type="Pfam" id="PF00912"/>
    </source>
</evidence>
<dbReference type="CAZy" id="GT51">
    <property type="family name" value="Glycosyltransferase Family 51"/>
</dbReference>
<keyword evidence="16 24" id="KW-0472">Membrane</keyword>
<dbReference type="InterPro" id="IPR050396">
    <property type="entry name" value="Glycosyltr_51/Transpeptidase"/>
</dbReference>
<evidence type="ECO:0000256" key="3">
    <source>
        <dbReference type="ARBA" id="ARBA00012448"/>
    </source>
</evidence>
<dbReference type="STRING" id="357809.Cphy_0498"/>
<dbReference type="GO" id="GO:0030288">
    <property type="term" value="C:outer membrane-bounded periplasmic space"/>
    <property type="evidence" value="ECO:0007669"/>
    <property type="project" value="TreeGrafter"/>
</dbReference>
<proteinExistence type="predicted"/>
<dbReference type="Pfam" id="PF00912">
    <property type="entry name" value="Transgly"/>
    <property type="match status" value="1"/>
</dbReference>
<dbReference type="GO" id="GO:0008360">
    <property type="term" value="P:regulation of cell shape"/>
    <property type="evidence" value="ECO:0007669"/>
    <property type="project" value="UniProtKB-KW"/>
</dbReference>
<dbReference type="EC" id="2.4.99.28" evidence="21"/>
<dbReference type="GO" id="GO:0008955">
    <property type="term" value="F:peptidoglycan glycosyltransferase activity"/>
    <property type="evidence" value="ECO:0007669"/>
    <property type="project" value="UniProtKB-EC"/>
</dbReference>
<feature type="domain" description="Glycosyl transferase family 51" evidence="26">
    <location>
        <begin position="83"/>
        <end position="264"/>
    </location>
</feature>
<dbReference type="EMBL" id="CP000885">
    <property type="protein sequence ID" value="ABX40885.1"/>
    <property type="molecule type" value="Genomic_DNA"/>
</dbReference>
<evidence type="ECO:0000256" key="5">
    <source>
        <dbReference type="ARBA" id="ARBA00022475"/>
    </source>
</evidence>
<dbReference type="InterPro" id="IPR012338">
    <property type="entry name" value="Beta-lactam/transpept-like"/>
</dbReference>
<dbReference type="RefSeq" id="WP_012198529.1">
    <property type="nucleotide sequence ID" value="NC_010001.1"/>
</dbReference>
<evidence type="ECO:0000256" key="20">
    <source>
        <dbReference type="ARBA" id="ARBA00034000"/>
    </source>
</evidence>
<dbReference type="SUPFAM" id="SSF53955">
    <property type="entry name" value="Lysozyme-like"/>
    <property type="match status" value="1"/>
</dbReference>
<dbReference type="PANTHER" id="PTHR32282:SF11">
    <property type="entry name" value="PENICILLIN-BINDING PROTEIN 1B"/>
    <property type="match status" value="1"/>
</dbReference>
<accession>A9KI51</accession>
<evidence type="ECO:0000313" key="27">
    <source>
        <dbReference type="EMBL" id="ABX40885.1"/>
    </source>
</evidence>
<evidence type="ECO:0000256" key="14">
    <source>
        <dbReference type="ARBA" id="ARBA00022984"/>
    </source>
</evidence>
<evidence type="ECO:0000256" key="21">
    <source>
        <dbReference type="ARBA" id="ARBA00044770"/>
    </source>
</evidence>
<keyword evidence="12" id="KW-0133">Cell shape</keyword>
<dbReference type="AlphaFoldDB" id="A9KI51"/>
<evidence type="ECO:0000259" key="25">
    <source>
        <dbReference type="Pfam" id="PF00905"/>
    </source>
</evidence>
<dbReference type="Gene3D" id="1.10.3810.10">
    <property type="entry name" value="Biosynthetic peptidoglycan transglycosylase-like"/>
    <property type="match status" value="1"/>
</dbReference>
<keyword evidence="8" id="KW-0328">Glycosyltransferase</keyword>
<dbReference type="InterPro" id="IPR036950">
    <property type="entry name" value="PBP_transglycosylase"/>
</dbReference>
<evidence type="ECO:0000256" key="6">
    <source>
        <dbReference type="ARBA" id="ARBA00022645"/>
    </source>
</evidence>
<evidence type="ECO:0000256" key="13">
    <source>
        <dbReference type="ARBA" id="ARBA00022968"/>
    </source>
</evidence>
<evidence type="ECO:0000313" key="28">
    <source>
        <dbReference type="Proteomes" id="UP000000370"/>
    </source>
</evidence>
<evidence type="ECO:0000256" key="19">
    <source>
        <dbReference type="ARBA" id="ARBA00023316"/>
    </source>
</evidence>
<dbReference type="SUPFAM" id="SSF56601">
    <property type="entry name" value="beta-lactamase/transpeptidase-like"/>
    <property type="match status" value="1"/>
</dbReference>
<evidence type="ECO:0000256" key="4">
    <source>
        <dbReference type="ARBA" id="ARBA00018638"/>
    </source>
</evidence>
<comment type="catalytic activity">
    <reaction evidence="22">
        <text>[GlcNAc-(1-&gt;4)-Mur2Ac(oyl-L-Ala-gamma-D-Glu-L-Lys-D-Ala-D-Ala)](n)-di-trans,octa-cis-undecaprenyl diphosphate + beta-D-GlcNAc-(1-&gt;4)-Mur2Ac(oyl-L-Ala-gamma-D-Glu-L-Lys-D-Ala-D-Ala)-di-trans,octa-cis-undecaprenyl diphosphate = [GlcNAc-(1-&gt;4)-Mur2Ac(oyl-L-Ala-gamma-D-Glu-L-Lys-D-Ala-D-Ala)](n+1)-di-trans,octa-cis-undecaprenyl diphosphate + di-trans,octa-cis-undecaprenyl diphosphate + H(+)</text>
        <dbReference type="Rhea" id="RHEA:23708"/>
        <dbReference type="Rhea" id="RHEA-COMP:9602"/>
        <dbReference type="Rhea" id="RHEA-COMP:9603"/>
        <dbReference type="ChEBI" id="CHEBI:15378"/>
        <dbReference type="ChEBI" id="CHEBI:58405"/>
        <dbReference type="ChEBI" id="CHEBI:60033"/>
        <dbReference type="ChEBI" id="CHEBI:78435"/>
        <dbReference type="EC" id="2.4.99.28"/>
    </reaction>
</comment>
<dbReference type="GO" id="GO:0071555">
    <property type="term" value="P:cell wall organization"/>
    <property type="evidence" value="ECO:0007669"/>
    <property type="project" value="UniProtKB-KW"/>
</dbReference>
<dbReference type="eggNOG" id="COG5009">
    <property type="taxonomic scope" value="Bacteria"/>
</dbReference>
<dbReference type="UniPathway" id="UPA00219"/>
<comment type="catalytic activity">
    <reaction evidence="20">
        <text>Preferential cleavage: (Ac)2-L-Lys-D-Ala-|-D-Ala. Also transpeptidation of peptidyl-alanyl moieties that are N-acyl substituents of D-alanine.</text>
        <dbReference type="EC" id="3.4.16.4"/>
    </reaction>
</comment>
<dbReference type="GO" id="GO:0005886">
    <property type="term" value="C:plasma membrane"/>
    <property type="evidence" value="ECO:0007669"/>
    <property type="project" value="UniProtKB-SubCell"/>
</dbReference>
<dbReference type="GO" id="GO:0009252">
    <property type="term" value="P:peptidoglycan biosynthetic process"/>
    <property type="evidence" value="ECO:0007669"/>
    <property type="project" value="UniProtKB-UniPathway"/>
</dbReference>
<feature type="domain" description="Penicillin-binding protein transpeptidase" evidence="25">
    <location>
        <begin position="457"/>
        <end position="711"/>
    </location>
</feature>
<evidence type="ECO:0000256" key="17">
    <source>
        <dbReference type="ARBA" id="ARBA00023251"/>
    </source>
</evidence>
<evidence type="ECO:0000256" key="11">
    <source>
        <dbReference type="ARBA" id="ARBA00022801"/>
    </source>
</evidence>
<keyword evidence="18" id="KW-0511">Multifunctional enzyme</keyword>
<sequence length="910" mass="101223" precursor="true">MDFSRKGVVKKQRDIKSTSKRLNTKIRITLFRVSMICIVCLGIVGVIAVSGAVKGVIESAPDIGQVNIDPEGFASYIYYNDGTLAQELIGAESNRILVSIDEIPDVLKHSFVALEDERFYQHDGIDVYGIFRAGFSVLKTQGLGFGGSTLTQQLIKIKVFNYGNEANAVDKIVRKIQEQYLAIKLEDIYTKDEILEAYLNNINLGNGAYGVQTAAQSYFGKDVSELTLSEASVIAPIALSPVRCNPINYPETNAKRRESCLDNMLRLGYISQKEHDDALADDVYSRIKQYNEEKAPSTYYSYFTDAVIDQVLSDLQTKKGYTQDDASYMLYSGGLKIYTTQDKTIQGIVDKYFQDEKNFPAVGEGSYYEMKYDLSVYDDEDKVTHYHFNDLLEYFKDFKDTQSLYYHDPYSSKVGINSLGYSKEDMEAKIEEFRNSKVKGDQVYVENKQITLQPQTSMTIMDQHNGDVVALYGGRGNKTGNRTTNRASSSKRQVGSTFKVLASFLPALDSGRYTLASVMDDSEYTYPNSTDTVTNWNKKYKGLSTMREAIYNSMNIIACRFMEAVTPRKGFDYLTSLGFKLIELKVMDNGKTYSDIGVPLALGGITEGVTNVELTAGYAAIANGGVYNEPIYYTKVVDQNGKVILSNEPSSKQVMYTSTAWLLTNAMEDTIKRGTATSIGFRNYSMPIAGKTGTSTKDYDLWFVGYTPYYTSAIWTGFDYNFPQKEKSYHKVMWRNIMEEIHSTLKLENKAFAKPDSIVSARICAKSGQLAIPGVCDKALGGDTTRVEYFAKGTVPTQTCTVHQKVSICKVSGHFASPYCPLDSLVEKVFLIKDEKSQTDDTPYILPTGDMTTPCPIHSEGTVAPPTDGEDNETPIGPENPDEGNKIPVGPTTTPTPPPVIIIPPTDNQP</sequence>